<evidence type="ECO:0000256" key="4">
    <source>
        <dbReference type="ARBA" id="ARBA00023002"/>
    </source>
</evidence>
<name>A0ABS2AJX4_9ACTN</name>
<dbReference type="Proteomes" id="UP000632138">
    <property type="component" value="Unassembled WGS sequence"/>
</dbReference>
<evidence type="ECO:0000313" key="8">
    <source>
        <dbReference type="Proteomes" id="UP000632138"/>
    </source>
</evidence>
<dbReference type="PIRSF" id="PIRSF000138">
    <property type="entry name" value="Al-hdrx_acd_dh"/>
    <property type="match status" value="1"/>
</dbReference>
<organism evidence="7 8">
    <name type="scientific">Paractinoplanes ovalisporus</name>
    <dbReference type="NCBI Taxonomy" id="2810368"/>
    <lineage>
        <taxon>Bacteria</taxon>
        <taxon>Bacillati</taxon>
        <taxon>Actinomycetota</taxon>
        <taxon>Actinomycetes</taxon>
        <taxon>Micromonosporales</taxon>
        <taxon>Micromonosporaceae</taxon>
        <taxon>Paractinoplanes</taxon>
    </lineage>
</organism>
<dbReference type="CDD" id="cd02809">
    <property type="entry name" value="alpha_hydroxyacid_oxid_FMN"/>
    <property type="match status" value="1"/>
</dbReference>
<dbReference type="PANTHER" id="PTHR10578:SF107">
    <property type="entry name" value="2-HYDROXYACID OXIDASE 1"/>
    <property type="match status" value="1"/>
</dbReference>
<keyword evidence="2" id="KW-0285">Flavoprotein</keyword>
<evidence type="ECO:0000256" key="3">
    <source>
        <dbReference type="ARBA" id="ARBA00022643"/>
    </source>
</evidence>
<dbReference type="InterPro" id="IPR037396">
    <property type="entry name" value="FMN_HAD"/>
</dbReference>
<keyword evidence="8" id="KW-1185">Reference proteome</keyword>
<keyword evidence="3" id="KW-0288">FMN</keyword>
<evidence type="ECO:0000313" key="7">
    <source>
        <dbReference type="EMBL" id="MBM2619534.1"/>
    </source>
</evidence>
<evidence type="ECO:0000256" key="5">
    <source>
        <dbReference type="ARBA" id="ARBA00024042"/>
    </source>
</evidence>
<dbReference type="SUPFAM" id="SSF51395">
    <property type="entry name" value="FMN-linked oxidoreductases"/>
    <property type="match status" value="1"/>
</dbReference>
<evidence type="ECO:0000256" key="2">
    <source>
        <dbReference type="ARBA" id="ARBA00022630"/>
    </source>
</evidence>
<evidence type="ECO:0000259" key="6">
    <source>
        <dbReference type="PROSITE" id="PS51349"/>
    </source>
</evidence>
<dbReference type="EMBL" id="JAENHP010000010">
    <property type="protein sequence ID" value="MBM2619534.1"/>
    <property type="molecule type" value="Genomic_DNA"/>
</dbReference>
<dbReference type="Pfam" id="PF01070">
    <property type="entry name" value="FMN_dh"/>
    <property type="match status" value="1"/>
</dbReference>
<gene>
    <name evidence="7" type="ORF">JIG36_28665</name>
</gene>
<dbReference type="Gene3D" id="3.20.20.70">
    <property type="entry name" value="Aldolase class I"/>
    <property type="match status" value="1"/>
</dbReference>
<protein>
    <submittedName>
        <fullName evidence="7">Alpha-hydroxy-acid oxidizing protein</fullName>
    </submittedName>
</protein>
<dbReference type="PANTHER" id="PTHR10578">
    <property type="entry name" value="S -2-HYDROXY-ACID OXIDASE-RELATED"/>
    <property type="match status" value="1"/>
</dbReference>
<dbReference type="InterPro" id="IPR008259">
    <property type="entry name" value="FMN_hydac_DH_AS"/>
</dbReference>
<proteinExistence type="inferred from homology"/>
<dbReference type="PROSITE" id="PS00557">
    <property type="entry name" value="FMN_HYDROXY_ACID_DH_1"/>
    <property type="match status" value="1"/>
</dbReference>
<evidence type="ECO:0000256" key="1">
    <source>
        <dbReference type="ARBA" id="ARBA00001917"/>
    </source>
</evidence>
<sequence length="405" mass="42375">MAGSSIARGGGDRRLGLAKPCVDLPPEVTGLARTAHTLDDLARLAAGQLPADVWDFVQGGSGEDGTVLANRAALDSIRLRPRVLAEVAEATGYCRLLNAESALPLAVAPMAYQKMMHPRGEVDMALAAYEAGVPIALSTLSSRTIEDVCGTGAVVWFQLYWLRDRDAILGLVRRAERAGCRAVMVTVDVPVMGRRLRDIRNRFAVPEEISAINLPPVMRGGGTAAKPGTSAVAAHTGAVFDPGMGWSDLDWLREVTDLPLIVKGIMDPEDADRAVSAGADAIVVSNHGGRQLEGALPSILALADVVDAVSDRCEILFDSGVRSGTDILRALALGASGVLVGRPMLWGLAVDGARGAARALEILRVELEFALALAGCPNVLAARRLDATVVPGLPFSAPFGHPAPA</sequence>
<comment type="cofactor">
    <cofactor evidence="1">
        <name>FMN</name>
        <dbReference type="ChEBI" id="CHEBI:58210"/>
    </cofactor>
</comment>
<feature type="domain" description="FMN hydroxy acid dehydrogenase" evidence="6">
    <location>
        <begin position="30"/>
        <end position="392"/>
    </location>
</feature>
<dbReference type="PROSITE" id="PS51349">
    <property type="entry name" value="FMN_HYDROXY_ACID_DH_2"/>
    <property type="match status" value="1"/>
</dbReference>
<comment type="similarity">
    <text evidence="5">Belongs to the FMN-dependent alpha-hydroxy acid dehydrogenase family.</text>
</comment>
<dbReference type="InterPro" id="IPR012133">
    <property type="entry name" value="Alpha-hydoxy_acid_DH_FMN"/>
</dbReference>
<comment type="caution">
    <text evidence="7">The sequence shown here is derived from an EMBL/GenBank/DDBJ whole genome shotgun (WGS) entry which is preliminary data.</text>
</comment>
<reference evidence="7 8" key="1">
    <citation type="submission" date="2021-01" db="EMBL/GenBank/DDBJ databases">
        <title>Actinoplanes sp. nov. LDG1-06 isolated from lichen.</title>
        <authorList>
            <person name="Saeng-In P."/>
            <person name="Phongsopitanun W."/>
            <person name="Kanchanasin P."/>
            <person name="Yuki M."/>
            <person name="Kudo T."/>
            <person name="Ohkuma M."/>
            <person name="Tanasupawat S."/>
        </authorList>
    </citation>
    <scope>NUCLEOTIDE SEQUENCE [LARGE SCALE GENOMIC DNA]</scope>
    <source>
        <strain evidence="7 8">LDG1-06</strain>
    </source>
</reference>
<accession>A0ABS2AJX4</accession>
<dbReference type="InterPro" id="IPR013785">
    <property type="entry name" value="Aldolase_TIM"/>
</dbReference>
<keyword evidence="4" id="KW-0560">Oxidoreductase</keyword>
<dbReference type="InterPro" id="IPR000262">
    <property type="entry name" value="FMN-dep_DH"/>
</dbReference>